<evidence type="ECO:0000256" key="2">
    <source>
        <dbReference type="SAM" id="Phobius"/>
    </source>
</evidence>
<keyword evidence="2" id="KW-0472">Membrane</keyword>
<feature type="compositionally biased region" description="Low complexity" evidence="1">
    <location>
        <begin position="60"/>
        <end position="71"/>
    </location>
</feature>
<feature type="transmembrane region" description="Helical" evidence="2">
    <location>
        <begin position="186"/>
        <end position="209"/>
    </location>
</feature>
<proteinExistence type="predicted"/>
<dbReference type="Proteomes" id="UP001337655">
    <property type="component" value="Unassembled WGS sequence"/>
</dbReference>
<keyword evidence="4" id="KW-1185">Reference proteome</keyword>
<feature type="compositionally biased region" description="Acidic residues" evidence="1">
    <location>
        <begin position="94"/>
        <end position="104"/>
    </location>
</feature>
<protein>
    <submittedName>
        <fullName evidence="3">Uncharacterized protein</fullName>
    </submittedName>
</protein>
<feature type="region of interest" description="Disordered" evidence="1">
    <location>
        <begin position="1"/>
        <end position="42"/>
    </location>
</feature>
<organism evidence="3 4">
    <name type="scientific">Saxophila tyrrhenica</name>
    <dbReference type="NCBI Taxonomy" id="1690608"/>
    <lineage>
        <taxon>Eukaryota</taxon>
        <taxon>Fungi</taxon>
        <taxon>Dikarya</taxon>
        <taxon>Ascomycota</taxon>
        <taxon>Pezizomycotina</taxon>
        <taxon>Dothideomycetes</taxon>
        <taxon>Dothideomycetidae</taxon>
        <taxon>Mycosphaerellales</taxon>
        <taxon>Extremaceae</taxon>
        <taxon>Saxophila</taxon>
    </lineage>
</organism>
<sequence length="231" mass="25175">MARNNGGGHGRAGPPAQLAPTNPAAVPLPANQQQRAPTGLQRRVATGVLVGNAGAIQHHQAHAVAQAAHGTATDDASDQGQDDAGHDEEGAVIADEDEDNDDDAESHASSFPPSYSTRLAGSQIESWIDHLQDPPAPESSIQERSARALSSAGTWHDNDAVHRRPTPEVEAQPVDARRWYRDPVMYCLLSCGIVLVLLWIVLLCIWLVWRYLINPVEFEYVEKMRRQDFGL</sequence>
<comment type="caution">
    <text evidence="3">The sequence shown here is derived from an EMBL/GenBank/DDBJ whole genome shotgun (WGS) entry which is preliminary data.</text>
</comment>
<dbReference type="RefSeq" id="XP_064663239.1">
    <property type="nucleotide sequence ID" value="XM_064798912.1"/>
</dbReference>
<feature type="compositionally biased region" description="Gly residues" evidence="1">
    <location>
        <begin position="1"/>
        <end position="11"/>
    </location>
</feature>
<evidence type="ECO:0000256" key="1">
    <source>
        <dbReference type="SAM" id="MobiDB-lite"/>
    </source>
</evidence>
<feature type="region of interest" description="Disordered" evidence="1">
    <location>
        <begin position="60"/>
        <end position="117"/>
    </location>
</feature>
<name>A0AAV9PLE0_9PEZI</name>
<dbReference type="GeneID" id="89922999"/>
<evidence type="ECO:0000313" key="4">
    <source>
        <dbReference type="Proteomes" id="UP001337655"/>
    </source>
</evidence>
<dbReference type="AlphaFoldDB" id="A0AAV9PLE0"/>
<reference evidence="3 4" key="1">
    <citation type="submission" date="2023-08" db="EMBL/GenBank/DDBJ databases">
        <title>Black Yeasts Isolated from many extreme environments.</title>
        <authorList>
            <person name="Coleine C."/>
            <person name="Stajich J.E."/>
            <person name="Selbmann L."/>
        </authorList>
    </citation>
    <scope>NUCLEOTIDE SEQUENCE [LARGE SCALE GENOMIC DNA]</scope>
    <source>
        <strain evidence="3 4">CCFEE 5935</strain>
    </source>
</reference>
<keyword evidence="2" id="KW-0812">Transmembrane</keyword>
<accession>A0AAV9PLE0</accession>
<keyword evidence="2" id="KW-1133">Transmembrane helix</keyword>
<evidence type="ECO:0000313" key="3">
    <source>
        <dbReference type="EMBL" id="KAK5174570.1"/>
    </source>
</evidence>
<gene>
    <name evidence="3" type="ORF">LTR77_001651</name>
</gene>
<dbReference type="EMBL" id="JAVRRT010000002">
    <property type="protein sequence ID" value="KAK5174570.1"/>
    <property type="molecule type" value="Genomic_DNA"/>
</dbReference>